<dbReference type="EMBL" id="QEKO01000009">
    <property type="protein sequence ID" value="PVY60445.1"/>
    <property type="molecule type" value="Genomic_DNA"/>
</dbReference>
<dbReference type="AlphaFoldDB" id="A0A2U1CHQ9"/>
<accession>A0A2U1CHQ9</accession>
<name>A0A2U1CHQ9_9BURK</name>
<dbReference type="SUPFAM" id="SSF141868">
    <property type="entry name" value="EAL domain-like"/>
    <property type="match status" value="1"/>
</dbReference>
<evidence type="ECO:0000313" key="4">
    <source>
        <dbReference type="Proteomes" id="UP000246145"/>
    </source>
</evidence>
<evidence type="ECO:0000313" key="3">
    <source>
        <dbReference type="EMBL" id="PVY60445.1"/>
    </source>
</evidence>
<dbReference type="OrthoDB" id="9813903at2"/>
<dbReference type="STRING" id="1231391.GCA_000308195_00164"/>
<feature type="region of interest" description="Disordered" evidence="1">
    <location>
        <begin position="277"/>
        <end position="316"/>
    </location>
</feature>
<feature type="domain" description="EAL" evidence="2">
    <location>
        <begin position="19"/>
        <end position="268"/>
    </location>
</feature>
<evidence type="ECO:0000259" key="2">
    <source>
        <dbReference type="PROSITE" id="PS50883"/>
    </source>
</evidence>
<reference evidence="3 4" key="1">
    <citation type="submission" date="2018-04" db="EMBL/GenBank/DDBJ databases">
        <title>Genomic Encyclopedia of Type Strains, Phase IV (KMG-IV): sequencing the most valuable type-strain genomes for metagenomic binning, comparative biology and taxonomic classification.</title>
        <authorList>
            <person name="Goeker M."/>
        </authorList>
    </citation>
    <scope>NUCLEOTIDE SEQUENCE [LARGE SCALE GENOMIC DNA]</scope>
    <source>
        <strain evidence="3 4">DSM 10065</strain>
    </source>
</reference>
<sequence>MSLHEVAGSPPGFQGEPIQATLLDCLSDILRHDRLVPVFQPIVDLQRGTLVGYEGLIRGPSGSPLRSPLDLFRVAGENGLTIELELRCCQTLLRRFAGLGLPGQLFLNIGAPALPRLARDGKAMALNLESLGLAPARIVLELTEHSVHDREHFPGLLASYRGAGFQLAIDDLGEGYSSLRRWSEFKPEYVKVDMYFVRDVHLDSLKQQFLRSIRDIALESGAVVVAEGIEQVEELQFLRGIGIPGGQGFYIGMPESRPFASVPGPLLCELSRHMDEHKPTPASAAGKARAGGYRPEVSDCPPMQVQPSLAPRDTAA</sequence>
<proteinExistence type="predicted"/>
<dbReference type="InterPro" id="IPR050706">
    <property type="entry name" value="Cyclic-di-GMP_PDE-like"/>
</dbReference>
<organism evidence="3 4">
    <name type="scientific">Pusillimonas noertemannii</name>
    <dbReference type="NCBI Taxonomy" id="305977"/>
    <lineage>
        <taxon>Bacteria</taxon>
        <taxon>Pseudomonadati</taxon>
        <taxon>Pseudomonadota</taxon>
        <taxon>Betaproteobacteria</taxon>
        <taxon>Burkholderiales</taxon>
        <taxon>Alcaligenaceae</taxon>
        <taxon>Pusillimonas</taxon>
    </lineage>
</organism>
<dbReference type="RefSeq" id="WP_116519471.1">
    <property type="nucleotide sequence ID" value="NZ_JACCEX010000006.1"/>
</dbReference>
<dbReference type="Pfam" id="PF00563">
    <property type="entry name" value="EAL"/>
    <property type="match status" value="1"/>
</dbReference>
<dbReference type="Proteomes" id="UP000246145">
    <property type="component" value="Unassembled WGS sequence"/>
</dbReference>
<keyword evidence="4" id="KW-1185">Reference proteome</keyword>
<dbReference type="InterPro" id="IPR001633">
    <property type="entry name" value="EAL_dom"/>
</dbReference>
<dbReference type="PANTHER" id="PTHR33121:SF76">
    <property type="entry name" value="SIGNALING PROTEIN"/>
    <property type="match status" value="1"/>
</dbReference>
<dbReference type="CDD" id="cd01948">
    <property type="entry name" value="EAL"/>
    <property type="match status" value="1"/>
</dbReference>
<dbReference type="SMART" id="SM00052">
    <property type="entry name" value="EAL"/>
    <property type="match status" value="1"/>
</dbReference>
<dbReference type="GO" id="GO:0071111">
    <property type="term" value="F:cyclic-guanylate-specific phosphodiesterase activity"/>
    <property type="evidence" value="ECO:0007669"/>
    <property type="project" value="InterPro"/>
</dbReference>
<evidence type="ECO:0000256" key="1">
    <source>
        <dbReference type="SAM" id="MobiDB-lite"/>
    </source>
</evidence>
<dbReference type="Gene3D" id="3.20.20.450">
    <property type="entry name" value="EAL domain"/>
    <property type="match status" value="1"/>
</dbReference>
<dbReference type="PANTHER" id="PTHR33121">
    <property type="entry name" value="CYCLIC DI-GMP PHOSPHODIESTERASE PDEF"/>
    <property type="match status" value="1"/>
</dbReference>
<protein>
    <submittedName>
        <fullName evidence="3">EAL domain-containing protein (Putative c-di-GMP-specific phosphodiesterase class I)</fullName>
    </submittedName>
</protein>
<gene>
    <name evidence="3" type="ORF">C7440_3691</name>
</gene>
<comment type="caution">
    <text evidence="3">The sequence shown here is derived from an EMBL/GenBank/DDBJ whole genome shotgun (WGS) entry which is preliminary data.</text>
</comment>
<dbReference type="InterPro" id="IPR035919">
    <property type="entry name" value="EAL_sf"/>
</dbReference>
<dbReference type="PROSITE" id="PS50883">
    <property type="entry name" value="EAL"/>
    <property type="match status" value="1"/>
</dbReference>